<gene>
    <name evidence="1" type="ORF">GRI48_12075</name>
</gene>
<name>A0A844YL48_9SPHN</name>
<dbReference type="RefSeq" id="WP_160676591.1">
    <property type="nucleotide sequence ID" value="NZ_WTYN01000003.1"/>
</dbReference>
<reference evidence="1 2" key="1">
    <citation type="submission" date="2019-12" db="EMBL/GenBank/DDBJ databases">
        <title>Genomic-based taxomic classification of the family Erythrobacteraceae.</title>
        <authorList>
            <person name="Xu L."/>
        </authorList>
    </citation>
    <scope>NUCLEOTIDE SEQUENCE [LARGE SCALE GENOMIC DNA]</scope>
    <source>
        <strain evidence="1 2">MCCC 1A09965</strain>
    </source>
</reference>
<comment type="caution">
    <text evidence="1">The sequence shown here is derived from an EMBL/GenBank/DDBJ whole genome shotgun (WGS) entry which is preliminary data.</text>
</comment>
<proteinExistence type="predicted"/>
<accession>A0A844YL48</accession>
<dbReference type="EMBL" id="WTYN01000003">
    <property type="protein sequence ID" value="MXO63748.1"/>
    <property type="molecule type" value="Genomic_DNA"/>
</dbReference>
<dbReference type="OrthoDB" id="7852032at2"/>
<organism evidence="1 2">
    <name type="scientific">Qipengyuania oceanensis</name>
    <dbReference type="NCBI Taxonomy" id="1463597"/>
    <lineage>
        <taxon>Bacteria</taxon>
        <taxon>Pseudomonadati</taxon>
        <taxon>Pseudomonadota</taxon>
        <taxon>Alphaproteobacteria</taxon>
        <taxon>Sphingomonadales</taxon>
        <taxon>Erythrobacteraceae</taxon>
        <taxon>Qipengyuania</taxon>
    </lineage>
</organism>
<keyword evidence="2" id="KW-1185">Reference proteome</keyword>
<dbReference type="AlphaFoldDB" id="A0A844YL48"/>
<dbReference type="Proteomes" id="UP000445582">
    <property type="component" value="Unassembled WGS sequence"/>
</dbReference>
<protein>
    <recommendedName>
        <fullName evidence="3">DUF2971 domain-containing protein</fullName>
    </recommendedName>
</protein>
<evidence type="ECO:0000313" key="2">
    <source>
        <dbReference type="Proteomes" id="UP000445582"/>
    </source>
</evidence>
<sequence length="256" mass="29963">MQIEGAAMNFLNFENSNPDQHIYRIMPEDYVLDLFASRRNVLSRIHNWKDKFENFQLKLGGVLDGEAFNYAFAEDFVGQCWTRDAYSEAMWGIYANDPAKRYLRIRSTPRKLLCALVNAHPQAAQDRCFIGRVEYRSEAKLEAWLHRDGRLPLLGVEFARSLLMKRHAFRHEREVRLLYFGDVKDQDKGGLYRFQVDPHAMITQIMADPNRDRREWTADKKAIAEATGFRGAIKRSKIYDPPEWQAPVYRSPQSEL</sequence>
<evidence type="ECO:0000313" key="1">
    <source>
        <dbReference type="EMBL" id="MXO63748.1"/>
    </source>
</evidence>
<evidence type="ECO:0008006" key="3">
    <source>
        <dbReference type="Google" id="ProtNLM"/>
    </source>
</evidence>